<reference evidence="1" key="1">
    <citation type="submission" date="2023-01" db="EMBL/GenBank/DDBJ databases">
        <authorList>
            <person name="Van Ghelder C."/>
            <person name="Rancurel C."/>
        </authorList>
    </citation>
    <scope>NUCLEOTIDE SEQUENCE</scope>
    <source>
        <strain evidence="1">CNCM I-4278</strain>
    </source>
</reference>
<keyword evidence="2" id="KW-1185">Reference proteome</keyword>
<gene>
    <name evidence="1" type="ORF">PDIGIT_LOCUS12915</name>
</gene>
<dbReference type="Proteomes" id="UP001152607">
    <property type="component" value="Unassembled WGS sequence"/>
</dbReference>
<name>A0A9W4US40_9PLEO</name>
<evidence type="ECO:0000313" key="1">
    <source>
        <dbReference type="EMBL" id="CAI6339752.1"/>
    </source>
</evidence>
<proteinExistence type="predicted"/>
<comment type="caution">
    <text evidence="1">The sequence shown here is derived from an EMBL/GenBank/DDBJ whole genome shotgun (WGS) entry which is preliminary data.</text>
</comment>
<accession>A0A9W4US40</accession>
<organism evidence="1 2">
    <name type="scientific">Periconia digitata</name>
    <dbReference type="NCBI Taxonomy" id="1303443"/>
    <lineage>
        <taxon>Eukaryota</taxon>
        <taxon>Fungi</taxon>
        <taxon>Dikarya</taxon>
        <taxon>Ascomycota</taxon>
        <taxon>Pezizomycotina</taxon>
        <taxon>Dothideomycetes</taxon>
        <taxon>Pleosporomycetidae</taxon>
        <taxon>Pleosporales</taxon>
        <taxon>Massarineae</taxon>
        <taxon>Periconiaceae</taxon>
        <taxon>Periconia</taxon>
    </lineage>
</organism>
<dbReference type="AlphaFoldDB" id="A0A9W4US40"/>
<protein>
    <submittedName>
        <fullName evidence="1">Uncharacterized protein</fullName>
    </submittedName>
</protein>
<dbReference type="EMBL" id="CAOQHR010000009">
    <property type="protein sequence ID" value="CAI6339752.1"/>
    <property type="molecule type" value="Genomic_DNA"/>
</dbReference>
<evidence type="ECO:0000313" key="2">
    <source>
        <dbReference type="Proteomes" id="UP001152607"/>
    </source>
</evidence>
<sequence length="66" mass="7432">MVPSTKRKSSFSVSSWWACQQASRPWPSLALHMVHSWPRSDPNSYLPSLLDVWAAPLSRVGTVPRP</sequence>